<dbReference type="RefSeq" id="WP_120573421.1">
    <property type="nucleotide sequence ID" value="NZ_CP024087.1"/>
</dbReference>
<protein>
    <submittedName>
        <fullName evidence="2">Uncharacterized protein</fullName>
    </submittedName>
</protein>
<feature type="compositionally biased region" description="Basic residues" evidence="1">
    <location>
        <begin position="93"/>
        <end position="103"/>
    </location>
</feature>
<organism evidence="2 3">
    <name type="scientific">Micromonospora tulbaghiae</name>
    <dbReference type="NCBI Taxonomy" id="479978"/>
    <lineage>
        <taxon>Bacteria</taxon>
        <taxon>Bacillati</taxon>
        <taxon>Actinomycetota</taxon>
        <taxon>Actinomycetes</taxon>
        <taxon>Micromonosporales</taxon>
        <taxon>Micromonosporaceae</taxon>
        <taxon>Micromonospora</taxon>
    </lineage>
</organism>
<proteinExistence type="predicted"/>
<accession>A0A386WU96</accession>
<name>A0A386WU96_9ACTN</name>
<gene>
    <name evidence="2" type="ORF">CSH63_32245</name>
</gene>
<dbReference type="Proteomes" id="UP000267804">
    <property type="component" value="Chromosome"/>
</dbReference>
<evidence type="ECO:0000313" key="2">
    <source>
        <dbReference type="EMBL" id="AYF32027.1"/>
    </source>
</evidence>
<feature type="region of interest" description="Disordered" evidence="1">
    <location>
        <begin position="82"/>
        <end position="113"/>
    </location>
</feature>
<sequence>MTVTQAVVAIVAALLTTGGLAWARALLRGVGSVRAGVRATERAAVADLAQRAADAEDDRDYWRNTAGAYAYQLRLAGVVPVPADPVPPSARRGNPRAARRRLHTQPPQEDPRD</sequence>
<dbReference type="AlphaFoldDB" id="A0A386WU96"/>
<dbReference type="KEGG" id="mtua:CSH63_32245"/>
<dbReference type="EMBL" id="CP024087">
    <property type="protein sequence ID" value="AYF32027.1"/>
    <property type="molecule type" value="Genomic_DNA"/>
</dbReference>
<evidence type="ECO:0000256" key="1">
    <source>
        <dbReference type="SAM" id="MobiDB-lite"/>
    </source>
</evidence>
<reference evidence="2 3" key="1">
    <citation type="submission" date="2017-10" db="EMBL/GenBank/DDBJ databases">
        <title>Integration of genomic and chemical information greatly accelerates assignment of the full stereostructure of myelolactone, a potent inhibitor of myeloma from a marine-derived Micromonospora.</title>
        <authorList>
            <person name="Kim M.C."/>
            <person name="Machado H."/>
            <person name="Jensen P.R."/>
            <person name="Fenical W."/>
        </authorList>
    </citation>
    <scope>NUCLEOTIDE SEQUENCE [LARGE SCALE GENOMIC DNA]</scope>
    <source>
        <strain evidence="2 3">CNY-010</strain>
    </source>
</reference>
<evidence type="ECO:0000313" key="3">
    <source>
        <dbReference type="Proteomes" id="UP000267804"/>
    </source>
</evidence>